<dbReference type="RefSeq" id="WP_126629179.1">
    <property type="nucleotide sequence ID" value="NZ_BIFT01000001.1"/>
</dbReference>
<evidence type="ECO:0000256" key="2">
    <source>
        <dbReference type="ARBA" id="ARBA00022801"/>
    </source>
</evidence>
<dbReference type="OrthoDB" id="151310at2"/>
<dbReference type="InterPro" id="IPR009003">
    <property type="entry name" value="Peptidase_S1_PA"/>
</dbReference>
<evidence type="ECO:0000256" key="1">
    <source>
        <dbReference type="ARBA" id="ARBA00022670"/>
    </source>
</evidence>
<evidence type="ECO:0000313" key="4">
    <source>
        <dbReference type="EMBL" id="GCE29030.1"/>
    </source>
</evidence>
<sequence>MTQSTTPSTQSSYPLPDVFSSALTALFDQARPAIVQVRNGQHGGGTGIVWRPDGQIITNNHVVPRDGGDIQVHFTDGRTLPARVIQRQPEFDLALLKVAANDLPFLEAGDSSKLRVGEWVFAIGHPWGQRWTVTAGIMSSRSTRQIDEDVSIPYIKSDVRLAPGNSGGPLLNADGDVVGVNAMIFGGDLSVSIPSNVVSEWLSGLPKAPAILGVGLQRSELPANVQAQLAASREYGQLVVSVVERVAAQQEIFLGDLLLDIDGQPIESAASLRRHLASKAPGDNVSLTLIRGGILTTISASLLPVSSAN</sequence>
<dbReference type="PRINTS" id="PR00834">
    <property type="entry name" value="PROTEASES2C"/>
</dbReference>
<proteinExistence type="predicted"/>
<dbReference type="Proteomes" id="UP000287171">
    <property type="component" value="Unassembled WGS sequence"/>
</dbReference>
<dbReference type="GO" id="GO:0006508">
    <property type="term" value="P:proteolysis"/>
    <property type="evidence" value="ECO:0007669"/>
    <property type="project" value="UniProtKB-KW"/>
</dbReference>
<accession>A0A402BCK0</accession>
<dbReference type="Pfam" id="PF13365">
    <property type="entry name" value="Trypsin_2"/>
    <property type="match status" value="1"/>
</dbReference>
<evidence type="ECO:0000313" key="5">
    <source>
        <dbReference type="Proteomes" id="UP000287171"/>
    </source>
</evidence>
<keyword evidence="2" id="KW-0378">Hydrolase</keyword>
<dbReference type="InterPro" id="IPR036034">
    <property type="entry name" value="PDZ_sf"/>
</dbReference>
<dbReference type="SUPFAM" id="SSF50156">
    <property type="entry name" value="PDZ domain-like"/>
    <property type="match status" value="1"/>
</dbReference>
<keyword evidence="5" id="KW-1185">Reference proteome</keyword>
<organism evidence="4 5">
    <name type="scientific">Dictyobacter alpinus</name>
    <dbReference type="NCBI Taxonomy" id="2014873"/>
    <lineage>
        <taxon>Bacteria</taxon>
        <taxon>Bacillati</taxon>
        <taxon>Chloroflexota</taxon>
        <taxon>Ktedonobacteria</taxon>
        <taxon>Ktedonobacterales</taxon>
        <taxon>Dictyobacteraceae</taxon>
        <taxon>Dictyobacter</taxon>
    </lineage>
</organism>
<reference evidence="5" key="1">
    <citation type="submission" date="2018-12" db="EMBL/GenBank/DDBJ databases">
        <title>Tengunoibacter tsumagoiensis gen. nov., sp. nov., Dictyobacter kobayashii sp. nov., D. alpinus sp. nov., and D. joshuensis sp. nov. and description of Dictyobacteraceae fam. nov. within the order Ktedonobacterales isolated from Tengu-no-mugimeshi.</title>
        <authorList>
            <person name="Wang C.M."/>
            <person name="Zheng Y."/>
            <person name="Sakai Y."/>
            <person name="Toyoda A."/>
            <person name="Minakuchi Y."/>
            <person name="Abe K."/>
            <person name="Yokota A."/>
            <person name="Yabe S."/>
        </authorList>
    </citation>
    <scope>NUCLEOTIDE SEQUENCE [LARGE SCALE GENOMIC DNA]</scope>
    <source>
        <strain evidence="5">Uno16</strain>
    </source>
</reference>
<comment type="caution">
    <text evidence="4">The sequence shown here is derived from an EMBL/GenBank/DDBJ whole genome shotgun (WGS) entry which is preliminary data.</text>
</comment>
<dbReference type="PANTHER" id="PTHR43343:SF3">
    <property type="entry name" value="PROTEASE DO-LIKE 8, CHLOROPLASTIC"/>
    <property type="match status" value="1"/>
</dbReference>
<gene>
    <name evidence="4" type="ORF">KDA_45140</name>
</gene>
<dbReference type="PANTHER" id="PTHR43343">
    <property type="entry name" value="PEPTIDASE S12"/>
    <property type="match status" value="1"/>
</dbReference>
<dbReference type="Gene3D" id="2.30.42.10">
    <property type="match status" value="1"/>
</dbReference>
<dbReference type="AlphaFoldDB" id="A0A402BCK0"/>
<dbReference type="GO" id="GO:0004252">
    <property type="term" value="F:serine-type endopeptidase activity"/>
    <property type="evidence" value="ECO:0007669"/>
    <property type="project" value="InterPro"/>
</dbReference>
<dbReference type="Pfam" id="PF13180">
    <property type="entry name" value="PDZ_2"/>
    <property type="match status" value="1"/>
</dbReference>
<feature type="domain" description="PDZ" evidence="3">
    <location>
        <begin position="210"/>
        <end position="293"/>
    </location>
</feature>
<dbReference type="InterPro" id="IPR051201">
    <property type="entry name" value="Chloro_Bact_Ser_Proteases"/>
</dbReference>
<dbReference type="InterPro" id="IPR001940">
    <property type="entry name" value="Peptidase_S1C"/>
</dbReference>
<keyword evidence="1" id="KW-0645">Protease</keyword>
<dbReference type="InterPro" id="IPR001478">
    <property type="entry name" value="PDZ"/>
</dbReference>
<evidence type="ECO:0000259" key="3">
    <source>
        <dbReference type="SMART" id="SM00228"/>
    </source>
</evidence>
<dbReference type="Gene3D" id="2.40.10.120">
    <property type="match status" value="1"/>
</dbReference>
<name>A0A402BCK0_9CHLR</name>
<protein>
    <recommendedName>
        <fullName evidence="3">PDZ domain-containing protein</fullName>
    </recommendedName>
</protein>
<dbReference type="EMBL" id="BIFT01000001">
    <property type="protein sequence ID" value="GCE29030.1"/>
    <property type="molecule type" value="Genomic_DNA"/>
</dbReference>
<dbReference type="SMART" id="SM00228">
    <property type="entry name" value="PDZ"/>
    <property type="match status" value="1"/>
</dbReference>
<dbReference type="SUPFAM" id="SSF50494">
    <property type="entry name" value="Trypsin-like serine proteases"/>
    <property type="match status" value="1"/>
</dbReference>